<keyword evidence="3" id="KW-1185">Reference proteome</keyword>
<accession>A0A921ZQW7</accession>
<evidence type="ECO:0000313" key="2">
    <source>
        <dbReference type="EMBL" id="KAG6462582.1"/>
    </source>
</evidence>
<gene>
    <name evidence="2" type="ORF">O3G_MSEX013346</name>
</gene>
<proteinExistence type="predicted"/>
<evidence type="ECO:0000256" key="1">
    <source>
        <dbReference type="SAM" id="MobiDB-lite"/>
    </source>
</evidence>
<feature type="compositionally biased region" description="Polar residues" evidence="1">
    <location>
        <begin position="53"/>
        <end position="71"/>
    </location>
</feature>
<organism evidence="2 3">
    <name type="scientific">Manduca sexta</name>
    <name type="common">Tobacco hawkmoth</name>
    <name type="synonym">Tobacco hornworm</name>
    <dbReference type="NCBI Taxonomy" id="7130"/>
    <lineage>
        <taxon>Eukaryota</taxon>
        <taxon>Metazoa</taxon>
        <taxon>Ecdysozoa</taxon>
        <taxon>Arthropoda</taxon>
        <taxon>Hexapoda</taxon>
        <taxon>Insecta</taxon>
        <taxon>Pterygota</taxon>
        <taxon>Neoptera</taxon>
        <taxon>Endopterygota</taxon>
        <taxon>Lepidoptera</taxon>
        <taxon>Glossata</taxon>
        <taxon>Ditrysia</taxon>
        <taxon>Bombycoidea</taxon>
        <taxon>Sphingidae</taxon>
        <taxon>Sphinginae</taxon>
        <taxon>Sphingini</taxon>
        <taxon>Manduca</taxon>
    </lineage>
</organism>
<dbReference type="AlphaFoldDB" id="A0A921ZQW7"/>
<reference evidence="2" key="2">
    <citation type="submission" date="2020-12" db="EMBL/GenBank/DDBJ databases">
        <authorList>
            <person name="Kanost M."/>
        </authorList>
    </citation>
    <scope>NUCLEOTIDE SEQUENCE</scope>
</reference>
<dbReference type="Proteomes" id="UP000791440">
    <property type="component" value="Unassembled WGS sequence"/>
</dbReference>
<dbReference type="EMBL" id="JH668865">
    <property type="protein sequence ID" value="KAG6462582.1"/>
    <property type="molecule type" value="Genomic_DNA"/>
</dbReference>
<protein>
    <submittedName>
        <fullName evidence="2">Uncharacterized protein</fullName>
    </submittedName>
</protein>
<feature type="compositionally biased region" description="Basic and acidic residues" evidence="1">
    <location>
        <begin position="9"/>
        <end position="22"/>
    </location>
</feature>
<reference evidence="2" key="1">
    <citation type="journal article" date="2016" name="Insect Biochem. Mol. Biol.">
        <title>Multifaceted biological insights from a draft genome sequence of the tobacco hornworm moth, Manduca sexta.</title>
        <authorList>
            <person name="Kanost M.R."/>
            <person name="Arrese E.L."/>
            <person name="Cao X."/>
            <person name="Chen Y.R."/>
            <person name="Chellapilla S."/>
            <person name="Goldsmith M.R."/>
            <person name="Grosse-Wilde E."/>
            <person name="Heckel D.G."/>
            <person name="Herndon N."/>
            <person name="Jiang H."/>
            <person name="Papanicolaou A."/>
            <person name="Qu J."/>
            <person name="Soulages J.L."/>
            <person name="Vogel H."/>
            <person name="Walters J."/>
            <person name="Waterhouse R.M."/>
            <person name="Ahn S.J."/>
            <person name="Almeida F.C."/>
            <person name="An C."/>
            <person name="Aqrawi P."/>
            <person name="Bretschneider A."/>
            <person name="Bryant W.B."/>
            <person name="Bucks S."/>
            <person name="Chao H."/>
            <person name="Chevignon G."/>
            <person name="Christen J.M."/>
            <person name="Clarke D.F."/>
            <person name="Dittmer N.T."/>
            <person name="Ferguson L.C.F."/>
            <person name="Garavelou S."/>
            <person name="Gordon K.H.J."/>
            <person name="Gunaratna R.T."/>
            <person name="Han Y."/>
            <person name="Hauser F."/>
            <person name="He Y."/>
            <person name="Heidel-Fischer H."/>
            <person name="Hirsh A."/>
            <person name="Hu Y."/>
            <person name="Jiang H."/>
            <person name="Kalra D."/>
            <person name="Klinner C."/>
            <person name="Konig C."/>
            <person name="Kovar C."/>
            <person name="Kroll A.R."/>
            <person name="Kuwar S.S."/>
            <person name="Lee S.L."/>
            <person name="Lehman R."/>
            <person name="Li K."/>
            <person name="Li Z."/>
            <person name="Liang H."/>
            <person name="Lovelace S."/>
            <person name="Lu Z."/>
            <person name="Mansfield J.H."/>
            <person name="McCulloch K.J."/>
            <person name="Mathew T."/>
            <person name="Morton B."/>
            <person name="Muzny D.M."/>
            <person name="Neunemann D."/>
            <person name="Ongeri F."/>
            <person name="Pauchet Y."/>
            <person name="Pu L.L."/>
            <person name="Pyrousis I."/>
            <person name="Rao X.J."/>
            <person name="Redding A."/>
            <person name="Roesel C."/>
            <person name="Sanchez-Gracia A."/>
            <person name="Schaack S."/>
            <person name="Shukla A."/>
            <person name="Tetreau G."/>
            <person name="Wang Y."/>
            <person name="Xiong G.H."/>
            <person name="Traut W."/>
            <person name="Walsh T.K."/>
            <person name="Worley K.C."/>
            <person name="Wu D."/>
            <person name="Wu W."/>
            <person name="Wu Y.Q."/>
            <person name="Zhang X."/>
            <person name="Zou Z."/>
            <person name="Zucker H."/>
            <person name="Briscoe A.D."/>
            <person name="Burmester T."/>
            <person name="Clem R.J."/>
            <person name="Feyereisen R."/>
            <person name="Grimmelikhuijzen C.J.P."/>
            <person name="Hamodrakas S.J."/>
            <person name="Hansson B.S."/>
            <person name="Huguet E."/>
            <person name="Jermiin L.S."/>
            <person name="Lan Q."/>
            <person name="Lehman H.K."/>
            <person name="Lorenzen M."/>
            <person name="Merzendorfer H."/>
            <person name="Michalopoulos I."/>
            <person name="Morton D.B."/>
            <person name="Muthukrishnan S."/>
            <person name="Oakeshott J.G."/>
            <person name="Palmer W."/>
            <person name="Park Y."/>
            <person name="Passarelli A.L."/>
            <person name="Rozas J."/>
            <person name="Schwartz L.M."/>
            <person name="Smith W."/>
            <person name="Southgate A."/>
            <person name="Vilcinskas A."/>
            <person name="Vogt R."/>
            <person name="Wang P."/>
            <person name="Werren J."/>
            <person name="Yu X.Q."/>
            <person name="Zhou J.J."/>
            <person name="Brown S.J."/>
            <person name="Scherer S.E."/>
            <person name="Richards S."/>
            <person name="Blissard G.W."/>
        </authorList>
    </citation>
    <scope>NUCLEOTIDE SEQUENCE</scope>
</reference>
<feature type="region of interest" description="Disordered" evidence="1">
    <location>
        <begin position="1"/>
        <end position="71"/>
    </location>
</feature>
<evidence type="ECO:0000313" key="3">
    <source>
        <dbReference type="Proteomes" id="UP000791440"/>
    </source>
</evidence>
<comment type="caution">
    <text evidence="2">The sequence shown here is derived from an EMBL/GenBank/DDBJ whole genome shotgun (WGS) entry which is preliminary data.</text>
</comment>
<name>A0A921ZQW7_MANSE</name>
<sequence length="71" mass="7915">MANQTVKAQSEESKADDVKNDIPDEPMELNTQSLHEKYTYQRYGNEALAKPPSQKQKAINNPASNSPVPDL</sequence>